<accession>A0A067PWV5</accession>
<dbReference type="InterPro" id="IPR019734">
    <property type="entry name" value="TPR_rpt"/>
</dbReference>
<dbReference type="Gene3D" id="1.25.40.10">
    <property type="entry name" value="Tetratricopeptide repeat domain"/>
    <property type="match status" value="1"/>
</dbReference>
<dbReference type="SMART" id="SM00028">
    <property type="entry name" value="TPR"/>
    <property type="match status" value="2"/>
</dbReference>
<protein>
    <submittedName>
        <fullName evidence="3">Uncharacterized protein</fullName>
    </submittedName>
</protein>
<dbReference type="PANTHER" id="PTHR45831">
    <property type="entry name" value="LD24721P"/>
    <property type="match status" value="1"/>
</dbReference>
<evidence type="ECO:0000256" key="2">
    <source>
        <dbReference type="ARBA" id="ARBA00022803"/>
    </source>
</evidence>
<dbReference type="InterPro" id="IPR011990">
    <property type="entry name" value="TPR-like_helical_dom_sf"/>
</dbReference>
<dbReference type="GO" id="GO:0060090">
    <property type="term" value="F:molecular adaptor activity"/>
    <property type="evidence" value="ECO:0007669"/>
    <property type="project" value="TreeGrafter"/>
</dbReference>
<keyword evidence="4" id="KW-1185">Reference proteome</keyword>
<dbReference type="OrthoDB" id="2423701at2759"/>
<organism evidence="3 4">
    <name type="scientific">Jaapia argillacea MUCL 33604</name>
    <dbReference type="NCBI Taxonomy" id="933084"/>
    <lineage>
        <taxon>Eukaryota</taxon>
        <taxon>Fungi</taxon>
        <taxon>Dikarya</taxon>
        <taxon>Basidiomycota</taxon>
        <taxon>Agaricomycotina</taxon>
        <taxon>Agaricomycetes</taxon>
        <taxon>Agaricomycetidae</taxon>
        <taxon>Jaapiales</taxon>
        <taxon>Jaapiaceae</taxon>
        <taxon>Jaapia</taxon>
    </lineage>
</organism>
<keyword evidence="2" id="KW-0802">TPR repeat</keyword>
<dbReference type="PANTHER" id="PTHR45831:SF2">
    <property type="entry name" value="LD24721P"/>
    <property type="match status" value="1"/>
</dbReference>
<name>A0A067PWV5_9AGAM</name>
<dbReference type="HOGENOM" id="CLU_037233_0_0_1"/>
<reference evidence="4" key="1">
    <citation type="journal article" date="2014" name="Proc. Natl. Acad. Sci. U.S.A.">
        <title>Extensive sampling of basidiomycete genomes demonstrates inadequacy of the white-rot/brown-rot paradigm for wood decay fungi.</title>
        <authorList>
            <person name="Riley R."/>
            <person name="Salamov A.A."/>
            <person name="Brown D.W."/>
            <person name="Nagy L.G."/>
            <person name="Floudas D."/>
            <person name="Held B.W."/>
            <person name="Levasseur A."/>
            <person name="Lombard V."/>
            <person name="Morin E."/>
            <person name="Otillar R."/>
            <person name="Lindquist E.A."/>
            <person name="Sun H."/>
            <person name="LaButti K.M."/>
            <person name="Schmutz J."/>
            <person name="Jabbour D."/>
            <person name="Luo H."/>
            <person name="Baker S.E."/>
            <person name="Pisabarro A.G."/>
            <person name="Walton J.D."/>
            <person name="Blanchette R.A."/>
            <person name="Henrissat B."/>
            <person name="Martin F."/>
            <person name="Cullen D."/>
            <person name="Hibbett D.S."/>
            <person name="Grigoriev I.V."/>
        </authorList>
    </citation>
    <scope>NUCLEOTIDE SEQUENCE [LARGE SCALE GENOMIC DNA]</scope>
    <source>
        <strain evidence="4">MUCL 33604</strain>
    </source>
</reference>
<dbReference type="GO" id="GO:0016020">
    <property type="term" value="C:membrane"/>
    <property type="evidence" value="ECO:0007669"/>
    <property type="project" value="TreeGrafter"/>
</dbReference>
<dbReference type="STRING" id="933084.A0A067PWV5"/>
<sequence>MSGKEIALRLKDEGNALFAKKDFRAAEAKYTEAIRALADPDSNQLAVLYTNRAACSLNLKKYTEAADDAARATQIDPSYSKAWARFASALDGISRPSADHWQRALSTLPIENLTAAEMKQKEQYEAGLEAAKKRAPHSESSFIHVPNAQGKLPWDRALAMEAELRAAGPSMYASSAWVIKGAYSDFSDGVKTMKSVKRIKIHGQVGLAGTTNGLQDLTNGILRDSRVFHMDSADWIQCYNDQFNLEATKRDAFEVNLDAAELIQEALKRQRERGWDNVRPALSVTIRALIMRGFFDHIQNVEHSEKNLAKAIEILDWGRKAWKDIPVSEKGSIFEDTFVRGVRNLHLDVYMQAWQAAGTDGKYTLAALLEEADEIIRDVDLNPLPLDREYDPGFVSSFYIYPKARALAMKGFYHKQSARSVIADDGSEEVKIKAMKEHIRKAALYYLKAGSTYPDDDENHAWFLFCGVELLMRCGTPVKEVLPFFARIRLAVPKISRIWEHSSSAAEGVGKAFQRAQWMEEDILKAIAEGRFTLEDKLMPDENWS</sequence>
<dbReference type="Proteomes" id="UP000027265">
    <property type="component" value="Unassembled WGS sequence"/>
</dbReference>
<dbReference type="AlphaFoldDB" id="A0A067PWV5"/>
<evidence type="ECO:0000313" key="4">
    <source>
        <dbReference type="Proteomes" id="UP000027265"/>
    </source>
</evidence>
<dbReference type="SUPFAM" id="SSF48452">
    <property type="entry name" value="TPR-like"/>
    <property type="match status" value="1"/>
</dbReference>
<evidence type="ECO:0000313" key="3">
    <source>
        <dbReference type="EMBL" id="KDQ59303.1"/>
    </source>
</evidence>
<dbReference type="InterPro" id="IPR047150">
    <property type="entry name" value="SGT"/>
</dbReference>
<evidence type="ECO:0000256" key="1">
    <source>
        <dbReference type="ARBA" id="ARBA00022737"/>
    </source>
</evidence>
<dbReference type="EMBL" id="KL197716">
    <property type="protein sequence ID" value="KDQ59303.1"/>
    <property type="molecule type" value="Genomic_DNA"/>
</dbReference>
<gene>
    <name evidence="3" type="ORF">JAAARDRAFT_34037</name>
</gene>
<dbReference type="GO" id="GO:0072380">
    <property type="term" value="C:TRC complex"/>
    <property type="evidence" value="ECO:0007669"/>
    <property type="project" value="TreeGrafter"/>
</dbReference>
<proteinExistence type="predicted"/>
<dbReference type="GO" id="GO:0006620">
    <property type="term" value="P:post-translational protein targeting to endoplasmic reticulum membrane"/>
    <property type="evidence" value="ECO:0007669"/>
    <property type="project" value="TreeGrafter"/>
</dbReference>
<keyword evidence="1" id="KW-0677">Repeat</keyword>
<dbReference type="InParanoid" id="A0A067PWV5"/>